<reference evidence="1" key="1">
    <citation type="submission" date="2018-05" db="EMBL/GenBank/DDBJ databases">
        <authorList>
            <person name="Lanie J.A."/>
            <person name="Ng W.-L."/>
            <person name="Kazmierczak K.M."/>
            <person name="Andrzejewski T.M."/>
            <person name="Davidsen T.M."/>
            <person name="Wayne K.J."/>
            <person name="Tettelin H."/>
            <person name="Glass J.I."/>
            <person name="Rusch D."/>
            <person name="Podicherti R."/>
            <person name="Tsui H.-C.T."/>
            <person name="Winkler M.E."/>
        </authorList>
    </citation>
    <scope>NUCLEOTIDE SEQUENCE</scope>
</reference>
<gene>
    <name evidence="1" type="ORF">METZ01_LOCUS301214</name>
</gene>
<dbReference type="SUPFAM" id="SSF51197">
    <property type="entry name" value="Clavaminate synthase-like"/>
    <property type="match status" value="1"/>
</dbReference>
<protein>
    <recommendedName>
        <fullName evidence="2">Phytanoyl-CoA dioxygenase</fullName>
    </recommendedName>
</protein>
<dbReference type="AlphaFoldDB" id="A0A382MIA0"/>
<dbReference type="PANTHER" id="PTHR20883:SF48">
    <property type="entry name" value="ECTOINE DIOXYGENASE"/>
    <property type="match status" value="1"/>
</dbReference>
<dbReference type="EMBL" id="UINC01093713">
    <property type="protein sequence ID" value="SVC48360.1"/>
    <property type="molecule type" value="Genomic_DNA"/>
</dbReference>
<dbReference type="GO" id="GO:0016491">
    <property type="term" value="F:oxidoreductase activity"/>
    <property type="evidence" value="ECO:0007669"/>
    <property type="project" value="UniProtKB-ARBA"/>
</dbReference>
<sequence length="231" mass="25463">FTILESVLSRDDADAMRESLIECMAEHGTDSNHRGTAGHVANLPVMDKAFWPTIDHPRTLPILEHFLGTNLILGSLNSRIVRPGDGLQGLHSDIPESMLNMASPVMMNTVEMLDEFTEEIGATRVIPGTHRSGMAQPPEGLELKHVVTALAPAGSVLVFNGQTWHGGGANNGDRNRHALFGHYRKHMLVFQLDPHDEFPPEWYDDLNDRQKQLLRMQNGAGALHAADAHFG</sequence>
<name>A0A382MIA0_9ZZZZ</name>
<accession>A0A382MIA0</accession>
<evidence type="ECO:0000313" key="1">
    <source>
        <dbReference type="EMBL" id="SVC48360.1"/>
    </source>
</evidence>
<feature type="non-terminal residue" evidence="1">
    <location>
        <position position="1"/>
    </location>
</feature>
<evidence type="ECO:0008006" key="2">
    <source>
        <dbReference type="Google" id="ProtNLM"/>
    </source>
</evidence>
<dbReference type="GO" id="GO:0046872">
    <property type="term" value="F:metal ion binding"/>
    <property type="evidence" value="ECO:0007669"/>
    <property type="project" value="UniProtKB-ARBA"/>
</dbReference>
<dbReference type="PANTHER" id="PTHR20883">
    <property type="entry name" value="PHYTANOYL-COA DIOXYGENASE DOMAIN CONTAINING 1"/>
    <property type="match status" value="1"/>
</dbReference>
<dbReference type="Pfam" id="PF05721">
    <property type="entry name" value="PhyH"/>
    <property type="match status" value="1"/>
</dbReference>
<dbReference type="InterPro" id="IPR008775">
    <property type="entry name" value="Phytyl_CoA_dOase-like"/>
</dbReference>
<organism evidence="1">
    <name type="scientific">marine metagenome</name>
    <dbReference type="NCBI Taxonomy" id="408172"/>
    <lineage>
        <taxon>unclassified sequences</taxon>
        <taxon>metagenomes</taxon>
        <taxon>ecological metagenomes</taxon>
    </lineage>
</organism>
<proteinExistence type="predicted"/>
<dbReference type="Gene3D" id="2.60.120.620">
    <property type="entry name" value="q2cbj1_9rhob like domain"/>
    <property type="match status" value="1"/>
</dbReference>